<dbReference type="GO" id="GO:0046872">
    <property type="term" value="F:metal ion binding"/>
    <property type="evidence" value="ECO:0007669"/>
    <property type="project" value="UniProtKB-KW"/>
</dbReference>
<gene>
    <name evidence="8" type="ORF">H9W90_05365</name>
</gene>
<evidence type="ECO:0000256" key="5">
    <source>
        <dbReference type="ARBA" id="ARBA00022842"/>
    </source>
</evidence>
<dbReference type="InterPro" id="IPR015797">
    <property type="entry name" value="NUDIX_hydrolase-like_dom_sf"/>
</dbReference>
<dbReference type="InterPro" id="IPR045121">
    <property type="entry name" value="CoAse"/>
</dbReference>
<feature type="domain" description="Nudix hydrolase" evidence="7">
    <location>
        <begin position="45"/>
        <end position="179"/>
    </location>
</feature>
<keyword evidence="4" id="KW-0378">Hydrolase</keyword>
<dbReference type="AlphaFoldDB" id="A0A7G9LD50"/>
<evidence type="ECO:0000256" key="1">
    <source>
        <dbReference type="ARBA" id="ARBA00001936"/>
    </source>
</evidence>
<name>A0A7G9LD50_9FLAO</name>
<dbReference type="CDD" id="cd03426">
    <property type="entry name" value="NUDIX_CoAse_Nudt7"/>
    <property type="match status" value="1"/>
</dbReference>
<dbReference type="SUPFAM" id="SSF55811">
    <property type="entry name" value="Nudix"/>
    <property type="match status" value="1"/>
</dbReference>
<dbReference type="PANTHER" id="PTHR12992:SF11">
    <property type="entry name" value="MITOCHONDRIAL COENZYME A DIPHOSPHATASE NUDT8"/>
    <property type="match status" value="1"/>
</dbReference>
<dbReference type="KEGG" id="ppec:H9W90_05365"/>
<dbReference type="Pfam" id="PF00293">
    <property type="entry name" value="NUDIX"/>
    <property type="match status" value="1"/>
</dbReference>
<reference evidence="8 9" key="1">
    <citation type="submission" date="2020-08" db="EMBL/GenBank/DDBJ databases">
        <title>Polaribacter sp. L12M9 isolated from gut of the Korean scallop.</title>
        <authorList>
            <person name="Jeong Y.S."/>
        </authorList>
    </citation>
    <scope>NUCLEOTIDE SEQUENCE [LARGE SCALE GENOMIC DNA]</scope>
    <source>
        <strain evidence="8 9">L12M9</strain>
    </source>
</reference>
<protein>
    <submittedName>
        <fullName evidence="8">CoA pyrophosphatase</fullName>
    </submittedName>
</protein>
<evidence type="ECO:0000313" key="8">
    <source>
        <dbReference type="EMBL" id="QNM86549.1"/>
    </source>
</evidence>
<dbReference type="EMBL" id="CP060695">
    <property type="protein sequence ID" value="QNM86549.1"/>
    <property type="molecule type" value="Genomic_DNA"/>
</dbReference>
<dbReference type="GO" id="GO:0010945">
    <property type="term" value="F:coenzyme A diphosphatase activity"/>
    <property type="evidence" value="ECO:0007669"/>
    <property type="project" value="InterPro"/>
</dbReference>
<dbReference type="Proteomes" id="UP000515808">
    <property type="component" value="Chromosome"/>
</dbReference>
<sequence length="209" mass="23522">MKFNQFIQKIESLKSLELGGLEAQFKLAPELRLRYDADKIKANNPRKAAVLALFYPNKDNQTTFLLTERASYKGTHSAQISFPGGKLDTSDANLEEAALREAFEEVGVMPNSVEIIRELTDVYIPPSNFLATPFIGFVEEKPLFTTNYEVEKTIEVLVADLLNDAYLTTVNLSTSYMDKIDVPCFKLNNNIVWGATAMMLSEIKELLKL</sequence>
<keyword evidence="5" id="KW-0460">Magnesium</keyword>
<evidence type="ECO:0000256" key="4">
    <source>
        <dbReference type="ARBA" id="ARBA00022801"/>
    </source>
</evidence>
<comment type="cofactor">
    <cofactor evidence="2">
        <name>Mg(2+)</name>
        <dbReference type="ChEBI" id="CHEBI:18420"/>
    </cofactor>
</comment>
<dbReference type="RefSeq" id="WP_187483428.1">
    <property type="nucleotide sequence ID" value="NZ_CP060695.1"/>
</dbReference>
<dbReference type="Gene3D" id="3.90.79.10">
    <property type="entry name" value="Nucleoside Triphosphate Pyrophosphohydrolase"/>
    <property type="match status" value="1"/>
</dbReference>
<proteinExistence type="predicted"/>
<organism evidence="8 9">
    <name type="scientific">Polaribacter pectinis</name>
    <dbReference type="NCBI Taxonomy" id="2738844"/>
    <lineage>
        <taxon>Bacteria</taxon>
        <taxon>Pseudomonadati</taxon>
        <taxon>Bacteroidota</taxon>
        <taxon>Flavobacteriia</taxon>
        <taxon>Flavobacteriales</taxon>
        <taxon>Flavobacteriaceae</taxon>
    </lineage>
</organism>
<comment type="cofactor">
    <cofactor evidence="1">
        <name>Mn(2+)</name>
        <dbReference type="ChEBI" id="CHEBI:29035"/>
    </cofactor>
</comment>
<evidence type="ECO:0000256" key="2">
    <source>
        <dbReference type="ARBA" id="ARBA00001946"/>
    </source>
</evidence>
<evidence type="ECO:0000259" key="7">
    <source>
        <dbReference type="PROSITE" id="PS51462"/>
    </source>
</evidence>
<keyword evidence="9" id="KW-1185">Reference proteome</keyword>
<dbReference type="InterPro" id="IPR000086">
    <property type="entry name" value="NUDIX_hydrolase_dom"/>
</dbReference>
<dbReference type="PANTHER" id="PTHR12992">
    <property type="entry name" value="NUDIX HYDROLASE"/>
    <property type="match status" value="1"/>
</dbReference>
<evidence type="ECO:0000256" key="3">
    <source>
        <dbReference type="ARBA" id="ARBA00022723"/>
    </source>
</evidence>
<dbReference type="PROSITE" id="PS51462">
    <property type="entry name" value="NUDIX"/>
    <property type="match status" value="1"/>
</dbReference>
<keyword evidence="3" id="KW-0479">Metal-binding</keyword>
<keyword evidence="6" id="KW-0464">Manganese</keyword>
<evidence type="ECO:0000313" key="9">
    <source>
        <dbReference type="Proteomes" id="UP000515808"/>
    </source>
</evidence>
<evidence type="ECO:0000256" key="6">
    <source>
        <dbReference type="ARBA" id="ARBA00023211"/>
    </source>
</evidence>
<accession>A0A7G9LD50</accession>